<reference evidence="3" key="1">
    <citation type="submission" date="2023-05" db="EMBL/GenBank/DDBJ databases">
        <title>[olsenella] sp. nov., isolated from a pig farm feces dump.</title>
        <authorList>
            <person name="Chang Y.-H."/>
        </authorList>
    </citation>
    <scope>NUCLEOTIDE SEQUENCE</scope>
    <source>
        <strain evidence="3">YH-ols2217</strain>
    </source>
</reference>
<dbReference type="Pfam" id="PF18921">
    <property type="entry name" value="Cyanophycin_syn"/>
    <property type="match status" value="1"/>
</dbReference>
<sequence>MAQVLDIKKVTVGPTSFTATVDVVEGAPLMTSENVEATARIYWLMPSIAEQVCLGDASEKFQDVMGDTELPHLMEHVAVELLARTGMAGDITCGRTRHVSERTFEVEFACPDDVLVAAALSSAVFIVEWAFSGADPELAPNVDAIVEGIAQLTSASFGMEGDEAVPAAEPGLPSEAEWQEAAVEAEQPVEADEVEVDEPEAAPEPPVDAQEAEVVVDEGPSLDDSMAFVPPTRRM</sequence>
<dbReference type="EMBL" id="JASJEX010000002">
    <property type="protein sequence ID" value="MDJ1129358.1"/>
    <property type="molecule type" value="Genomic_DNA"/>
</dbReference>
<keyword evidence="4" id="KW-1185">Reference proteome</keyword>
<feature type="domain" description="Cyanophycin synthase-like N-terminal" evidence="2">
    <location>
        <begin position="31"/>
        <end position="128"/>
    </location>
</feature>
<feature type="compositionally biased region" description="Low complexity" evidence="1">
    <location>
        <begin position="175"/>
        <end position="186"/>
    </location>
</feature>
<dbReference type="Proteomes" id="UP001431693">
    <property type="component" value="Unassembled WGS sequence"/>
</dbReference>
<feature type="compositionally biased region" description="Acidic residues" evidence="1">
    <location>
        <begin position="187"/>
        <end position="201"/>
    </location>
</feature>
<feature type="region of interest" description="Disordered" evidence="1">
    <location>
        <begin position="163"/>
        <end position="235"/>
    </location>
</feature>
<evidence type="ECO:0000313" key="4">
    <source>
        <dbReference type="Proteomes" id="UP001431693"/>
    </source>
</evidence>
<comment type="caution">
    <text evidence="3">The sequence shown here is derived from an EMBL/GenBank/DDBJ whole genome shotgun (WGS) entry which is preliminary data.</text>
</comment>
<dbReference type="InterPro" id="IPR044019">
    <property type="entry name" value="Cyanophycin_syn_N"/>
</dbReference>
<evidence type="ECO:0000259" key="2">
    <source>
        <dbReference type="Pfam" id="PF18921"/>
    </source>
</evidence>
<organism evidence="3 4">
    <name type="scientific">Kribbibacterium absianum</name>
    <dbReference type="NCBI Taxonomy" id="3044210"/>
    <lineage>
        <taxon>Bacteria</taxon>
        <taxon>Bacillati</taxon>
        <taxon>Actinomycetota</taxon>
        <taxon>Coriobacteriia</taxon>
        <taxon>Coriobacteriales</taxon>
        <taxon>Kribbibacteriaceae</taxon>
        <taxon>Kribbibacterium</taxon>
    </lineage>
</organism>
<gene>
    <name evidence="3" type="ORF">QJ043_04605</name>
</gene>
<evidence type="ECO:0000256" key="1">
    <source>
        <dbReference type="SAM" id="MobiDB-lite"/>
    </source>
</evidence>
<protein>
    <recommendedName>
        <fullName evidence="2">Cyanophycin synthase-like N-terminal domain-containing protein</fullName>
    </recommendedName>
</protein>
<accession>A0ABT6ZLC9</accession>
<name>A0ABT6ZLC9_9ACTN</name>
<dbReference type="RefSeq" id="WP_283713566.1">
    <property type="nucleotide sequence ID" value="NZ_JASJEW010000005.1"/>
</dbReference>
<evidence type="ECO:0000313" key="3">
    <source>
        <dbReference type="EMBL" id="MDJ1129358.1"/>
    </source>
</evidence>
<proteinExistence type="predicted"/>